<feature type="region of interest" description="Disordered" evidence="1">
    <location>
        <begin position="347"/>
        <end position="372"/>
    </location>
</feature>
<keyword evidence="3" id="KW-1185">Reference proteome</keyword>
<protein>
    <submittedName>
        <fullName evidence="2">Uncharacterized protein</fullName>
    </submittedName>
</protein>
<dbReference type="Proteomes" id="UP000186817">
    <property type="component" value="Unassembled WGS sequence"/>
</dbReference>
<dbReference type="EMBL" id="LSRX01000101">
    <property type="protein sequence ID" value="OLQ09243.1"/>
    <property type="molecule type" value="Genomic_DNA"/>
</dbReference>
<name>A0A1Q9EP87_SYMMI</name>
<organism evidence="2 3">
    <name type="scientific">Symbiodinium microadriaticum</name>
    <name type="common">Dinoflagellate</name>
    <name type="synonym">Zooxanthella microadriatica</name>
    <dbReference type="NCBI Taxonomy" id="2951"/>
    <lineage>
        <taxon>Eukaryota</taxon>
        <taxon>Sar</taxon>
        <taxon>Alveolata</taxon>
        <taxon>Dinophyceae</taxon>
        <taxon>Suessiales</taxon>
        <taxon>Symbiodiniaceae</taxon>
        <taxon>Symbiodinium</taxon>
    </lineage>
</organism>
<sequence>MEGHKTGKEYGRFNRVLQEVHQQFPGVTFSTIDSSSAVDTSHFEWGCVKGDARNAGRYETWQAITGPRRSSAERGNDNAWIELNIQLLQVTVRGRHVTPLETDTCDDNDFKEAETVQCAALLSTNIVRVRELLPSTALAGTVVTAQSIAINSQMVAQSPGEDFEEHEAWVPQLFEPVRLSRDCIEVMEQEFHPGLSAAVLPFTGDYVRLYDMEDFEEHEAWVPQLFEPVRLKFFVRPVVPQAAFCKLLNQDILFFLLEETDPSASVVVLAAVHPKVRGKVWKEVVLFRDLRVVQVFKIESYGHQHYRLPLVTCMLGNKGDFFGLTFYAQRTLEQGYVWDVEIDGTPQPRAWKSPRGNQQRPQKGDSKGKYQFPAYDEDRKDQHGIIEVAETRRPKASEPSLVQAVQTACNHARKLDGRVQKLQSDLLRKDKQWQAYLVDIRAAYKAEKQRHALAVKRIESELKEATIAQKEAHQRLGQFYVPSQAEPAGSADDQGDWDELMAGTEPAEVVAEGDLAAAMKVLHQHFGAAGAGAAPCTPPRRGSTIPAMTPSPATTAASRTGEPISPPHFGAPADPYPSPSPSGPPGPLPASPGPTSATPPPRPKAERRPIKRLPQAVPHSDSGAPTLSDKLQDKRQNLIAQKQAAEDAAKTDASLTGGGPPEISLIHDDEDDEFMEEPSPTGTHSPGLGRLE</sequence>
<proteinExistence type="predicted"/>
<evidence type="ECO:0000313" key="2">
    <source>
        <dbReference type="EMBL" id="OLQ09243.1"/>
    </source>
</evidence>
<accession>A0A1Q9EP87</accession>
<evidence type="ECO:0000256" key="1">
    <source>
        <dbReference type="SAM" id="MobiDB-lite"/>
    </source>
</evidence>
<feature type="compositionally biased region" description="Low complexity" evidence="1">
    <location>
        <begin position="543"/>
        <end position="558"/>
    </location>
</feature>
<reference evidence="2 3" key="1">
    <citation type="submission" date="2016-02" db="EMBL/GenBank/DDBJ databases">
        <title>Genome analysis of coral dinoflagellate symbionts highlights evolutionary adaptations to a symbiotic lifestyle.</title>
        <authorList>
            <person name="Aranda M."/>
            <person name="Li Y."/>
            <person name="Liew Y.J."/>
            <person name="Baumgarten S."/>
            <person name="Simakov O."/>
            <person name="Wilson M."/>
            <person name="Piel J."/>
            <person name="Ashoor H."/>
            <person name="Bougouffa S."/>
            <person name="Bajic V.B."/>
            <person name="Ryu T."/>
            <person name="Ravasi T."/>
            <person name="Bayer T."/>
            <person name="Micklem G."/>
            <person name="Kim H."/>
            <person name="Bhak J."/>
            <person name="Lajeunesse T.C."/>
            <person name="Voolstra C.R."/>
        </authorList>
    </citation>
    <scope>NUCLEOTIDE SEQUENCE [LARGE SCALE GENOMIC DNA]</scope>
    <source>
        <strain evidence="2 3">CCMP2467</strain>
    </source>
</reference>
<evidence type="ECO:0000313" key="3">
    <source>
        <dbReference type="Proteomes" id="UP000186817"/>
    </source>
</evidence>
<feature type="compositionally biased region" description="Pro residues" evidence="1">
    <location>
        <begin position="574"/>
        <end position="602"/>
    </location>
</feature>
<dbReference type="AlphaFoldDB" id="A0A1Q9EP87"/>
<gene>
    <name evidence="2" type="ORF">AK812_SmicGene7183</name>
</gene>
<comment type="caution">
    <text evidence="2">The sequence shown here is derived from an EMBL/GenBank/DDBJ whole genome shotgun (WGS) entry which is preliminary data.</text>
</comment>
<feature type="region of interest" description="Disordered" evidence="1">
    <location>
        <begin position="529"/>
        <end position="692"/>
    </location>
</feature>
<dbReference type="OrthoDB" id="10422017at2759"/>